<evidence type="ECO:0000313" key="13">
    <source>
        <dbReference type="EMBL" id="MCU6696191.1"/>
    </source>
</evidence>
<comment type="pathway">
    <text evidence="2">Cofactor biosynthesis; thiamine diphosphate biosynthesis.</text>
</comment>
<evidence type="ECO:0000256" key="10">
    <source>
        <dbReference type="ARBA" id="ARBA00033171"/>
    </source>
</evidence>
<evidence type="ECO:0000256" key="8">
    <source>
        <dbReference type="ARBA" id="ARBA00022977"/>
    </source>
</evidence>
<reference evidence="13 14" key="1">
    <citation type="journal article" date="2021" name="ISME Commun">
        <title>Automated analysis of genomic sequences facilitates high-throughput and comprehensive description of bacteria.</title>
        <authorList>
            <person name="Hitch T.C.A."/>
        </authorList>
    </citation>
    <scope>NUCLEOTIDE SEQUENCE [LARGE SCALE GENOMIC DNA]</scope>
    <source>
        <strain evidence="13 14">Sanger_04</strain>
    </source>
</reference>
<keyword evidence="14" id="KW-1185">Reference proteome</keyword>
<name>A0ABT2RV69_9FIRM</name>
<dbReference type="Pfam" id="PF09084">
    <property type="entry name" value="NMT1"/>
    <property type="match status" value="1"/>
</dbReference>
<comment type="similarity">
    <text evidence="3">Belongs to the NMT1/THI5 family.</text>
</comment>
<keyword evidence="7" id="KW-0663">Pyridoxal phosphate</keyword>
<keyword evidence="8" id="KW-0784">Thiamine biosynthesis</keyword>
<evidence type="ECO:0000313" key="14">
    <source>
        <dbReference type="Proteomes" id="UP001652461"/>
    </source>
</evidence>
<keyword evidence="6" id="KW-0479">Metal-binding</keyword>
<accession>A0ABT2RV69</accession>
<dbReference type="PANTHER" id="PTHR31528:SF1">
    <property type="entry name" value="4-AMINO-5-HYDROXYMETHYL-2-METHYLPYRIMIDINE PHOSPHATE SYNTHASE THI11-RELATED"/>
    <property type="match status" value="1"/>
</dbReference>
<evidence type="ECO:0000256" key="5">
    <source>
        <dbReference type="ARBA" id="ARBA00022679"/>
    </source>
</evidence>
<evidence type="ECO:0000259" key="12">
    <source>
        <dbReference type="Pfam" id="PF09084"/>
    </source>
</evidence>
<evidence type="ECO:0000256" key="11">
    <source>
        <dbReference type="ARBA" id="ARBA00048179"/>
    </source>
</evidence>
<comment type="function">
    <text evidence="1">Responsible for the formation of the pyrimidine heterocycle in the thiamine biosynthesis pathway. Catalyzes the formation of hydroxymethylpyrimidine phosphate (HMP-P) from histidine and pyridoxal phosphate (PLP). The protein uses PLP and the active site histidine to form HMP-P, generating an inactive enzyme. The enzyme can only undergo a single turnover, which suggests it is a suicide enzyme.</text>
</comment>
<keyword evidence="5" id="KW-0808">Transferase</keyword>
<evidence type="ECO:0000256" key="9">
    <source>
        <dbReference type="ARBA" id="ARBA00023004"/>
    </source>
</evidence>
<evidence type="ECO:0000256" key="6">
    <source>
        <dbReference type="ARBA" id="ARBA00022723"/>
    </source>
</evidence>
<dbReference type="SUPFAM" id="SSF53850">
    <property type="entry name" value="Periplasmic binding protein-like II"/>
    <property type="match status" value="1"/>
</dbReference>
<dbReference type="EMBL" id="JAOQKC010000004">
    <property type="protein sequence ID" value="MCU6696191.1"/>
    <property type="molecule type" value="Genomic_DNA"/>
</dbReference>
<comment type="subunit">
    <text evidence="4">Homodimer.</text>
</comment>
<evidence type="ECO:0000256" key="2">
    <source>
        <dbReference type="ARBA" id="ARBA00004948"/>
    </source>
</evidence>
<protein>
    <recommendedName>
        <fullName evidence="10">Thiamine pyrimidine synthase</fullName>
    </recommendedName>
</protein>
<dbReference type="InterPro" id="IPR015168">
    <property type="entry name" value="SsuA/THI5"/>
</dbReference>
<evidence type="ECO:0000256" key="4">
    <source>
        <dbReference type="ARBA" id="ARBA00011738"/>
    </source>
</evidence>
<dbReference type="Proteomes" id="UP001652461">
    <property type="component" value="Unassembled WGS sequence"/>
</dbReference>
<dbReference type="Gene3D" id="3.40.190.10">
    <property type="entry name" value="Periplasmic binding protein-like II"/>
    <property type="match status" value="2"/>
</dbReference>
<comment type="catalytic activity">
    <reaction evidence="11">
        <text>N(6)-(pyridoxal phosphate)-L-lysyl-[4-amino-5-hydroxymethyl-2-methylpyrimidine phosphate synthase] + L-histidyl-[4-amino-5-hydroxymethyl-2-methylpyrimidine phosphate synthase] + 2 Fe(3+) + 4 H2O = L-lysyl-[4-amino-5-hydroxymethyl-2-methylpyrimidine phosphate synthase] + (2S)-2-amino-5-hydroxy-4-oxopentanoyl-[4-amino-5-hydroxymethyl-2-methylpyrimidine phosphate synthase] + 4-amino-2-methyl-5-(phosphooxymethyl)pyrimidine + 3-oxopropanoate + 2 Fe(2+) + 2 H(+)</text>
        <dbReference type="Rhea" id="RHEA:65756"/>
        <dbReference type="Rhea" id="RHEA-COMP:16892"/>
        <dbReference type="Rhea" id="RHEA-COMP:16893"/>
        <dbReference type="Rhea" id="RHEA-COMP:16894"/>
        <dbReference type="Rhea" id="RHEA-COMP:16895"/>
        <dbReference type="ChEBI" id="CHEBI:15377"/>
        <dbReference type="ChEBI" id="CHEBI:15378"/>
        <dbReference type="ChEBI" id="CHEBI:29033"/>
        <dbReference type="ChEBI" id="CHEBI:29034"/>
        <dbReference type="ChEBI" id="CHEBI:29969"/>
        <dbReference type="ChEBI" id="CHEBI:29979"/>
        <dbReference type="ChEBI" id="CHEBI:33190"/>
        <dbReference type="ChEBI" id="CHEBI:58354"/>
        <dbReference type="ChEBI" id="CHEBI:143915"/>
        <dbReference type="ChEBI" id="CHEBI:157692"/>
    </reaction>
    <physiologicalReaction direction="left-to-right" evidence="11">
        <dbReference type="Rhea" id="RHEA:65757"/>
    </physiologicalReaction>
</comment>
<proteinExistence type="inferred from homology"/>
<dbReference type="RefSeq" id="WP_158362410.1">
    <property type="nucleotide sequence ID" value="NZ_JAOQKC010000004.1"/>
</dbReference>
<evidence type="ECO:0000256" key="3">
    <source>
        <dbReference type="ARBA" id="ARBA00009406"/>
    </source>
</evidence>
<dbReference type="InterPro" id="IPR027939">
    <property type="entry name" value="NMT1/THI5"/>
</dbReference>
<gene>
    <name evidence="13" type="ORF">OCV63_04685</name>
</gene>
<sequence length="293" mass="33298">MDKLKLVLDWFPNTNHTGYLLAQKRGWFQEANLDVEIFGEVHGEMELHGGDFVCGPEIAMLECRERGINLTGIAVMTQKCDSGIVSLKEAGITRPRELEGKRLTHWTPAWFHATIRRVVEADGGDYDKINLVNLDVGDIVATLGDVADATWVYENWENQVLLEAGKEINYFNLGDVDPIFDFCAPAMAASEEVLRDRPDAVRRFLKVVDRAYREVAAHPEETVMEVRDMLPADATESLLIRSQKHLAPILLDKEGRWGRIDAQRWNRMADFLVECGVISGRTEREFTNEYFEA</sequence>
<feature type="domain" description="SsuA/THI5-like" evidence="12">
    <location>
        <begin position="13"/>
        <end position="221"/>
    </location>
</feature>
<evidence type="ECO:0000256" key="7">
    <source>
        <dbReference type="ARBA" id="ARBA00022898"/>
    </source>
</evidence>
<dbReference type="PANTHER" id="PTHR31528">
    <property type="entry name" value="4-AMINO-5-HYDROXYMETHYL-2-METHYLPYRIMIDINE PHOSPHATE SYNTHASE THI11-RELATED"/>
    <property type="match status" value="1"/>
</dbReference>
<organism evidence="13 14">
    <name type="scientific">Laedolimicola ammoniilytica</name>
    <dbReference type="NCBI Taxonomy" id="2981771"/>
    <lineage>
        <taxon>Bacteria</taxon>
        <taxon>Bacillati</taxon>
        <taxon>Bacillota</taxon>
        <taxon>Clostridia</taxon>
        <taxon>Lachnospirales</taxon>
        <taxon>Lachnospiraceae</taxon>
        <taxon>Laedolimicola</taxon>
    </lineage>
</organism>
<keyword evidence="9" id="KW-0408">Iron</keyword>
<evidence type="ECO:0000256" key="1">
    <source>
        <dbReference type="ARBA" id="ARBA00003469"/>
    </source>
</evidence>
<comment type="caution">
    <text evidence="13">The sequence shown here is derived from an EMBL/GenBank/DDBJ whole genome shotgun (WGS) entry which is preliminary data.</text>
</comment>